<dbReference type="PANTHER" id="PTHR42815:SF2">
    <property type="entry name" value="FAD-BINDING, PUTATIVE (AFU_ORTHOLOGUE AFUA_6G07600)-RELATED"/>
    <property type="match status" value="1"/>
</dbReference>
<dbReference type="InterPro" id="IPR012349">
    <property type="entry name" value="Split_barrel_FMN-bd"/>
</dbReference>
<evidence type="ECO:0000313" key="2">
    <source>
        <dbReference type="Proteomes" id="UP000467124"/>
    </source>
</evidence>
<protein>
    <submittedName>
        <fullName evidence="1">Pyridoxamine 5'-phosphate oxidase family protein</fullName>
    </submittedName>
</protein>
<sequence length="306" mass="33220">MAGYHPGEIAVQRRAALSDQAAFSEGAFHEEIPAIAADFLAAQRWLVLGAADDRGDVWCSLLTGPPGFLRPRDGRTLDIAALPRPDDPLADVLRARRARIGALAIEPGTRRRMRINGTTAPLKDEGTDGLRLETTQVFANCPKYIQRRSPAPSRAEADTTVEDDRLTDTQMDLVRRSDTFFIATTDGSGDADANHRGGSPGFLRAHSPTLLRWPDYVGNAMFTTLGNLWLDPRAGLLIPDWESGGLLRLTGTAHVLWGEEPGDRTVEFSIDRVLSTSSGGLIAEGVPHYSKFNPPVLPAVPRGVPR</sequence>
<reference evidence="1 2" key="1">
    <citation type="journal article" date="2019" name="Nat. Commun.">
        <title>The antimicrobial potential of Streptomyces from insect microbiomes.</title>
        <authorList>
            <person name="Chevrette M.G."/>
            <person name="Carlson C.M."/>
            <person name="Ortega H.E."/>
            <person name="Thomas C."/>
            <person name="Ananiev G.E."/>
            <person name="Barns K.J."/>
            <person name="Book A.J."/>
            <person name="Cagnazzo J."/>
            <person name="Carlos C."/>
            <person name="Flanigan W."/>
            <person name="Grubbs K.J."/>
            <person name="Horn H.A."/>
            <person name="Hoffmann F.M."/>
            <person name="Klassen J.L."/>
            <person name="Knack J.J."/>
            <person name="Lewin G.R."/>
            <person name="McDonald B.R."/>
            <person name="Muller L."/>
            <person name="Melo W.G.P."/>
            <person name="Pinto-Tomas A.A."/>
            <person name="Schmitz A."/>
            <person name="Wendt-Pienkowski E."/>
            <person name="Wildman S."/>
            <person name="Zhao M."/>
            <person name="Zhang F."/>
            <person name="Bugni T.S."/>
            <person name="Andes D.R."/>
            <person name="Pupo M.T."/>
            <person name="Currie C.R."/>
        </authorList>
    </citation>
    <scope>NUCLEOTIDE SEQUENCE [LARGE SCALE GENOMIC DNA]</scope>
    <source>
        <strain evidence="1 2">SID5840</strain>
    </source>
</reference>
<dbReference type="PANTHER" id="PTHR42815">
    <property type="entry name" value="FAD-BINDING, PUTATIVE (AFU_ORTHOLOGUE AFUA_6G07600)-RELATED"/>
    <property type="match status" value="1"/>
</dbReference>
<dbReference type="RefSeq" id="WP_161111594.1">
    <property type="nucleotide sequence ID" value="NZ_WWHY01000001.1"/>
</dbReference>
<dbReference type="Gene3D" id="2.30.110.10">
    <property type="entry name" value="Electron Transport, Fmn-binding Protein, Chain A"/>
    <property type="match status" value="1"/>
</dbReference>
<proteinExistence type="predicted"/>
<name>A0A7K2IXP0_9ACTN</name>
<dbReference type="AlphaFoldDB" id="A0A7K2IXP0"/>
<evidence type="ECO:0000313" key="1">
    <source>
        <dbReference type="EMBL" id="MYR34584.1"/>
    </source>
</evidence>
<gene>
    <name evidence="1" type="ORF">GTW20_20625</name>
</gene>
<dbReference type="Proteomes" id="UP000467124">
    <property type="component" value="Unassembled WGS sequence"/>
</dbReference>
<organism evidence="1 2">
    <name type="scientific">Nocardiopsis alba</name>
    <dbReference type="NCBI Taxonomy" id="53437"/>
    <lineage>
        <taxon>Bacteria</taxon>
        <taxon>Bacillati</taxon>
        <taxon>Actinomycetota</taxon>
        <taxon>Actinomycetes</taxon>
        <taxon>Streptosporangiales</taxon>
        <taxon>Nocardiopsidaceae</taxon>
        <taxon>Nocardiopsis</taxon>
    </lineage>
</organism>
<comment type="caution">
    <text evidence="1">The sequence shown here is derived from an EMBL/GenBank/DDBJ whole genome shotgun (WGS) entry which is preliminary data.</text>
</comment>
<accession>A0A7K2IXP0</accession>
<dbReference type="EMBL" id="WWHY01000001">
    <property type="protein sequence ID" value="MYR34584.1"/>
    <property type="molecule type" value="Genomic_DNA"/>
</dbReference>
<dbReference type="SUPFAM" id="SSF50475">
    <property type="entry name" value="FMN-binding split barrel"/>
    <property type="match status" value="1"/>
</dbReference>